<evidence type="ECO:0000313" key="9">
    <source>
        <dbReference type="EMBL" id="CCI81194.1"/>
    </source>
</evidence>
<protein>
    <submittedName>
        <fullName evidence="9">1,4-Dihydroxy-2-naphtoate prenyltransferase</fullName>
    </submittedName>
</protein>
<feature type="transmembrane region" description="Helical" evidence="8">
    <location>
        <begin position="299"/>
        <end position="316"/>
    </location>
</feature>
<organism evidence="9 10">
    <name type="scientific">Lactobacillus hominis DSM 23910 = CRBIP 24.179</name>
    <dbReference type="NCBI Taxonomy" id="1423758"/>
    <lineage>
        <taxon>Bacteria</taxon>
        <taxon>Bacillati</taxon>
        <taxon>Bacillota</taxon>
        <taxon>Bacilli</taxon>
        <taxon>Lactobacillales</taxon>
        <taxon>Lactobacillaceae</taxon>
        <taxon>Lactobacillus</taxon>
    </lineage>
</organism>
<dbReference type="GO" id="GO:0042371">
    <property type="term" value="P:vitamin K biosynthetic process"/>
    <property type="evidence" value="ECO:0007669"/>
    <property type="project" value="TreeGrafter"/>
</dbReference>
<keyword evidence="6 8" id="KW-1133">Transmembrane helix</keyword>
<dbReference type="Proteomes" id="UP000009320">
    <property type="component" value="Unassembled WGS sequence"/>
</dbReference>
<dbReference type="Pfam" id="PF01040">
    <property type="entry name" value="UbiA"/>
    <property type="match status" value="1"/>
</dbReference>
<feature type="transmembrane region" description="Helical" evidence="8">
    <location>
        <begin position="83"/>
        <end position="106"/>
    </location>
</feature>
<evidence type="ECO:0000256" key="5">
    <source>
        <dbReference type="ARBA" id="ARBA00022692"/>
    </source>
</evidence>
<dbReference type="PATRIC" id="fig|1423758.3.peg.1386"/>
<feature type="transmembrane region" description="Helical" evidence="8">
    <location>
        <begin position="243"/>
        <end position="264"/>
    </location>
</feature>
<dbReference type="InterPro" id="IPR044878">
    <property type="entry name" value="UbiA_sf"/>
</dbReference>
<dbReference type="PANTHER" id="PTHR13929:SF0">
    <property type="entry name" value="UBIA PRENYLTRANSFERASE DOMAIN-CONTAINING PROTEIN 1"/>
    <property type="match status" value="1"/>
</dbReference>
<evidence type="ECO:0000256" key="1">
    <source>
        <dbReference type="ARBA" id="ARBA00004141"/>
    </source>
</evidence>
<evidence type="ECO:0000256" key="8">
    <source>
        <dbReference type="SAM" id="Phobius"/>
    </source>
</evidence>
<dbReference type="GO" id="GO:0004659">
    <property type="term" value="F:prenyltransferase activity"/>
    <property type="evidence" value="ECO:0007669"/>
    <property type="project" value="InterPro"/>
</dbReference>
<dbReference type="CDD" id="cd13962">
    <property type="entry name" value="PT_UbiA_UBIAD1"/>
    <property type="match status" value="1"/>
</dbReference>
<keyword evidence="4 9" id="KW-0808">Transferase</keyword>
<evidence type="ECO:0000256" key="6">
    <source>
        <dbReference type="ARBA" id="ARBA00022989"/>
    </source>
</evidence>
<accession>I7L978</accession>
<feature type="transmembrane region" description="Helical" evidence="8">
    <location>
        <begin position="39"/>
        <end position="62"/>
    </location>
</feature>
<dbReference type="RefSeq" id="WP_008469853.1">
    <property type="nucleotide sequence ID" value="NZ_AYZP01000003.1"/>
</dbReference>
<keyword evidence="3" id="KW-0474">Menaquinone biosynthesis</keyword>
<gene>
    <name evidence="9" type="ORF">BN55_06440</name>
</gene>
<dbReference type="InterPro" id="IPR000537">
    <property type="entry name" value="UbiA_prenyltransferase"/>
</dbReference>
<name>I7L978_9LACO</name>
<feature type="transmembrane region" description="Helical" evidence="8">
    <location>
        <begin position="12"/>
        <end position="33"/>
    </location>
</feature>
<dbReference type="UniPathway" id="UPA00079"/>
<feature type="transmembrane region" description="Helical" evidence="8">
    <location>
        <begin position="180"/>
        <end position="204"/>
    </location>
</feature>
<keyword evidence="7 8" id="KW-0472">Membrane</keyword>
<dbReference type="AlphaFoldDB" id="I7L978"/>
<feature type="transmembrane region" description="Helical" evidence="8">
    <location>
        <begin position="140"/>
        <end position="160"/>
    </location>
</feature>
<dbReference type="PANTHER" id="PTHR13929">
    <property type="entry name" value="1,4-DIHYDROXY-2-NAPHTHOATE OCTAPRENYLTRANSFERASE"/>
    <property type="match status" value="1"/>
</dbReference>
<dbReference type="GO" id="GO:0016020">
    <property type="term" value="C:membrane"/>
    <property type="evidence" value="ECO:0007669"/>
    <property type="project" value="UniProtKB-SubCell"/>
</dbReference>
<comment type="caution">
    <text evidence="9">The sequence shown here is derived from an EMBL/GenBank/DDBJ whole genome shotgun (WGS) entry which is preliminary data.</text>
</comment>
<evidence type="ECO:0000256" key="7">
    <source>
        <dbReference type="ARBA" id="ARBA00023136"/>
    </source>
</evidence>
<dbReference type="Gene3D" id="1.10.357.140">
    <property type="entry name" value="UbiA prenyltransferase"/>
    <property type="match status" value="1"/>
</dbReference>
<comment type="subcellular location">
    <subcellularLocation>
        <location evidence="1">Membrane</location>
        <topology evidence="1">Multi-pass membrane protein</topology>
    </subcellularLocation>
</comment>
<dbReference type="InterPro" id="IPR026046">
    <property type="entry name" value="UBIAD1"/>
</dbReference>
<dbReference type="EMBL" id="CAKE01000002">
    <property type="protein sequence ID" value="CCI81194.1"/>
    <property type="molecule type" value="Genomic_DNA"/>
</dbReference>
<sequence length="318" mass="36146">MSLKKYFKFVEIQTSALSIYAYALGAAFIFFYFNHWNLLNSIIFFISEMIMDNMITAINNVMDYILAKDQKSKAENVIAKENTSLPVAFTYITVLLVISAALGLWLCFRTNWVLFFAGGLLFLIVLSYTSGPFPISRMPIGEFICGIAQGMGVPFLFAYINDNYKQIMTLDFFRLHNGNWSFSLNGSLTTVLALIVICIPSICYNSNVMLANNLSDVEADRKNERATLPVVFGKFKANWLYRFFGYIPFLFIVIAVIFKMSPILSLLTLLTYPKIHKNIEAFIAHPSKSETFPLALQNYKIFIVVQAITIFLGTLIHF</sequence>
<evidence type="ECO:0000256" key="3">
    <source>
        <dbReference type="ARBA" id="ARBA00022428"/>
    </source>
</evidence>
<dbReference type="GeneID" id="82846470"/>
<feature type="transmembrane region" description="Helical" evidence="8">
    <location>
        <begin position="112"/>
        <end position="128"/>
    </location>
</feature>
<dbReference type="eggNOG" id="COG1575">
    <property type="taxonomic scope" value="Bacteria"/>
</dbReference>
<comment type="pathway">
    <text evidence="2">Quinol/quinone metabolism; menaquinone biosynthesis.</text>
</comment>
<proteinExistence type="predicted"/>
<dbReference type="OrthoDB" id="9767568at2"/>
<reference evidence="9 10" key="1">
    <citation type="submission" date="2012-06" db="EMBL/GenBank/DDBJ databases">
        <title>Draft Genome Sequence of Lactobacillus hominis Strain CRBIP 24.179T, isolated from human intestine.</title>
        <authorList>
            <person name="Cousin S."/>
            <person name="Ma L."/>
            <person name="Bizet C."/>
            <person name="Loux V."/>
            <person name="Bouchier C."/>
            <person name="Clermont D."/>
            <person name="Creno S."/>
        </authorList>
    </citation>
    <scope>NUCLEOTIDE SEQUENCE [LARGE SCALE GENOMIC DNA]</scope>
    <source>
        <strain evidence="10">CRBIP 24.179T</strain>
    </source>
</reference>
<evidence type="ECO:0000313" key="10">
    <source>
        <dbReference type="Proteomes" id="UP000009320"/>
    </source>
</evidence>
<dbReference type="Gene3D" id="1.20.120.1780">
    <property type="entry name" value="UbiA prenyltransferase"/>
    <property type="match status" value="1"/>
</dbReference>
<keyword evidence="5 8" id="KW-0812">Transmembrane</keyword>
<evidence type="ECO:0000256" key="2">
    <source>
        <dbReference type="ARBA" id="ARBA00004863"/>
    </source>
</evidence>
<dbReference type="GO" id="GO:0009234">
    <property type="term" value="P:menaquinone biosynthetic process"/>
    <property type="evidence" value="ECO:0007669"/>
    <property type="project" value="UniProtKB-UniPathway"/>
</dbReference>
<evidence type="ECO:0000256" key="4">
    <source>
        <dbReference type="ARBA" id="ARBA00022679"/>
    </source>
</evidence>
<keyword evidence="10" id="KW-1185">Reference proteome</keyword>
<dbReference type="STRING" id="1423758.FC41_GL001370"/>